<evidence type="ECO:0000313" key="3">
    <source>
        <dbReference type="Proteomes" id="UP000462362"/>
    </source>
</evidence>
<gene>
    <name evidence="2" type="ORF">GMD42_11855</name>
</gene>
<feature type="transmembrane region" description="Helical" evidence="1">
    <location>
        <begin position="757"/>
        <end position="779"/>
    </location>
</feature>
<keyword evidence="1" id="KW-1133">Transmembrane helix</keyword>
<name>A0A6I3SCB3_9BURK</name>
<dbReference type="AlphaFoldDB" id="A0A6I3SCB3"/>
<keyword evidence="1" id="KW-0472">Membrane</keyword>
<feature type="transmembrane region" description="Helical" evidence="1">
    <location>
        <begin position="791"/>
        <end position="815"/>
    </location>
</feature>
<dbReference type="Proteomes" id="UP000462362">
    <property type="component" value="Unassembled WGS sequence"/>
</dbReference>
<dbReference type="EMBL" id="WNCL01000058">
    <property type="protein sequence ID" value="MTU44282.1"/>
    <property type="molecule type" value="Genomic_DNA"/>
</dbReference>
<evidence type="ECO:0000256" key="1">
    <source>
        <dbReference type="SAM" id="Phobius"/>
    </source>
</evidence>
<organism evidence="2 3">
    <name type="scientific">Parasutterella excrementihominis</name>
    <dbReference type="NCBI Taxonomy" id="487175"/>
    <lineage>
        <taxon>Bacteria</taxon>
        <taxon>Pseudomonadati</taxon>
        <taxon>Pseudomonadota</taxon>
        <taxon>Betaproteobacteria</taxon>
        <taxon>Burkholderiales</taxon>
        <taxon>Sutterellaceae</taxon>
        <taxon>Parasutterella</taxon>
    </lineage>
</organism>
<dbReference type="RefSeq" id="WP_149888982.1">
    <property type="nucleotide sequence ID" value="NZ_WNCA01000055.1"/>
</dbReference>
<sequence>MNQSLRFDKKDRDLLVKINEVIDSGNVSSAEQETFRTSLHPHGIQNMVSTHEERMAMAEVNLLQRLNDGTGVEARLSALKTLHEEVLYSAQTPFRFNTSRVLIQLMKEIVRARGNEEEQLRLIHDFQKVAAGNPRIVRAFLSKFFLLEMPEEWNQKTMDDHVHDANTMGRKNPTYLVMDARVKGIRRLTVVYYNFVDPKVVYELYEAAHIMGISVRLGIKFKARFHDRYVEFLWTPKGFTDTKSVLDFLKEPETETLMQEGRVVEDWAREEVLQTLEVFNARHAAEISKEWGIEVPPLSEKEFEEYVGIGQTTLIRLSEFVHSKLLPLVEAEAEKVKQELLSASAEDQGVLQERLKKLDELTSVVLYQRWLRPSCNPEIPSLSEPADDDRPDLLKIDVQGLLSRLMHIRPSSRITLLTGKLTDADVLELLWLGEGRISHLEILNMKERELGRVKHMDEINQLQQAINRHNAIELKRIIQSMRQRSEIAQNPERSALFNEFLENIPRILSFYANQPLGSRFGSDSTTILGTRFGMGFAVPDTLPRGAQKMIEKESDESFQIPLHVPVQCIDVYSEPEEVSPFVKWVRKNLGFTKFGMKHSREWVATYANAEVTTNNCNVVSLGGITRGNTNGLVTDETKEEKEKTGFSYTNTTILNIIKVTIGFLPAFLTFMLTQNWWVLAWFGALIWFSITGIRNIIQAVIAGGGFQKGARIDWKSLINWSRVSDSLMYTGMSVVLLEGFTRNVLLGHILGITVDKAPLLVFSIIALANGLYISSHNIFRGFPKTAVVGNLFRSILAIPVAMVYNVILAMILPIITGMPAAAILVPAAAIVSKFASDTVAGVIESVADRRNNYRLRTSDFRMSTKALFSCFERMELAFPKKDILSLMSRPADFIRVISERSKSMEIECIVISLDLMYIWYYQPCAQHAFLTELKRMSAEERLVFVRFQKSLTEYKEVSRLFLSGMLGSNFSKALAFYLDNYKAYLGAIEDICRKIEDRSPVELQEVHVKNSPLTSAVVWVKTQAAALGRKLRGKKEESLAQEAVEKTTTENV</sequence>
<protein>
    <submittedName>
        <fullName evidence="2">Uncharacterized protein</fullName>
    </submittedName>
</protein>
<evidence type="ECO:0000313" key="2">
    <source>
        <dbReference type="EMBL" id="MTU44282.1"/>
    </source>
</evidence>
<feature type="transmembrane region" description="Helical" evidence="1">
    <location>
        <begin position="678"/>
        <end position="706"/>
    </location>
</feature>
<accession>A0A6I3SCB3</accession>
<comment type="caution">
    <text evidence="2">The sequence shown here is derived from an EMBL/GenBank/DDBJ whole genome shotgun (WGS) entry which is preliminary data.</text>
</comment>
<proteinExistence type="predicted"/>
<reference evidence="2 3" key="1">
    <citation type="journal article" date="2019" name="Nat. Med.">
        <title>A library of human gut bacterial isolates paired with longitudinal multiomics data enables mechanistic microbiome research.</title>
        <authorList>
            <person name="Poyet M."/>
            <person name="Groussin M."/>
            <person name="Gibbons S.M."/>
            <person name="Avila-Pacheco J."/>
            <person name="Jiang X."/>
            <person name="Kearney S.M."/>
            <person name="Perrotta A.R."/>
            <person name="Berdy B."/>
            <person name="Zhao S."/>
            <person name="Lieberman T.D."/>
            <person name="Swanson P.K."/>
            <person name="Smith M."/>
            <person name="Roesemann S."/>
            <person name="Alexander J.E."/>
            <person name="Rich S.A."/>
            <person name="Livny J."/>
            <person name="Vlamakis H."/>
            <person name="Clish C."/>
            <person name="Bullock K."/>
            <person name="Deik A."/>
            <person name="Scott J."/>
            <person name="Pierce K.A."/>
            <person name="Xavier R.J."/>
            <person name="Alm E.J."/>
        </authorList>
    </citation>
    <scope>NUCLEOTIDE SEQUENCE [LARGE SCALE GENOMIC DNA]</scope>
    <source>
        <strain evidence="2 3">BIOML-A2</strain>
    </source>
</reference>
<keyword evidence="1" id="KW-0812">Transmembrane</keyword>